<dbReference type="InterPro" id="IPR013210">
    <property type="entry name" value="LRR_N_plant-typ"/>
</dbReference>
<dbReference type="Pfam" id="PF13855">
    <property type="entry name" value="LRR_8"/>
    <property type="match status" value="1"/>
</dbReference>
<keyword evidence="8" id="KW-1133">Transmembrane helix</keyword>
<evidence type="ECO:0000256" key="6">
    <source>
        <dbReference type="ARBA" id="ARBA00022741"/>
    </source>
</evidence>
<keyword evidence="14" id="KW-0418">Kinase</keyword>
<dbReference type="Gramene" id="PRQ48696">
    <property type="protein sequence ID" value="PRQ48696"/>
    <property type="gene ID" value="RchiOBHm_Chr2g0113621"/>
</dbReference>
<evidence type="ECO:0000256" key="5">
    <source>
        <dbReference type="ARBA" id="ARBA00022737"/>
    </source>
</evidence>
<evidence type="ECO:0000256" key="3">
    <source>
        <dbReference type="ARBA" id="ARBA00022692"/>
    </source>
</evidence>
<evidence type="ECO:0000256" key="2">
    <source>
        <dbReference type="ARBA" id="ARBA00022614"/>
    </source>
</evidence>
<evidence type="ECO:0000313" key="14">
    <source>
        <dbReference type="EMBL" id="PRQ48696.1"/>
    </source>
</evidence>
<name>A0A2P6RQH8_ROSCH</name>
<sequence length="186" mass="20964">MERVTWFFLAYLVRQLAALTMAAQTNLNITTDRSALLALKSHITNDPQNMIFTNWSTTTPVCNWVGVTCGARHRRVAELNLSYFGLTGTIPPELGNLSFLVDLRFRNNSFRGTLPQELARLRRLKFINLAYNKFTGVIPSWFGSLSKLQIFSFYGNQFSGSIPTTIFNLSALQIIDLGYNQLSGTN</sequence>
<gene>
    <name evidence="14" type="ORF">RchiOBHm_Chr2g0113621</name>
</gene>
<dbReference type="InterPro" id="IPR053211">
    <property type="entry name" value="DNA_repair-toleration"/>
</dbReference>
<dbReference type="OMA" id="IVCANTH"/>
<evidence type="ECO:0000256" key="11">
    <source>
        <dbReference type="ARBA" id="ARBA00023180"/>
    </source>
</evidence>
<feature type="chain" id="PRO_5015164135" evidence="12">
    <location>
        <begin position="23"/>
        <end position="186"/>
    </location>
</feature>
<dbReference type="AlphaFoldDB" id="A0A2P6RQH8"/>
<dbReference type="Proteomes" id="UP000238479">
    <property type="component" value="Chromosome 2"/>
</dbReference>
<comment type="subcellular location">
    <subcellularLocation>
        <location evidence="1">Membrane</location>
        <topology evidence="1">Single-pass type I membrane protein</topology>
    </subcellularLocation>
</comment>
<keyword evidence="2" id="KW-0433">Leucine-rich repeat</keyword>
<evidence type="ECO:0000256" key="12">
    <source>
        <dbReference type="SAM" id="SignalP"/>
    </source>
</evidence>
<dbReference type="PANTHER" id="PTHR48060">
    <property type="entry name" value="DNA DAMAGE-REPAIR/TOLERATION PROTEIN DRT100"/>
    <property type="match status" value="1"/>
</dbReference>
<dbReference type="EMBL" id="PDCK01000040">
    <property type="protein sequence ID" value="PRQ48696.1"/>
    <property type="molecule type" value="Genomic_DNA"/>
</dbReference>
<dbReference type="FunFam" id="3.80.10.10:FF:000101">
    <property type="entry name" value="LRR receptor-like serine/threonine-protein kinase ERECTA"/>
    <property type="match status" value="1"/>
</dbReference>
<keyword evidence="6" id="KW-0547">Nucleotide-binding</keyword>
<keyword evidence="15" id="KW-1185">Reference proteome</keyword>
<reference evidence="14 15" key="1">
    <citation type="journal article" date="2018" name="Nat. Genet.">
        <title>The Rosa genome provides new insights in the design of modern roses.</title>
        <authorList>
            <person name="Bendahmane M."/>
        </authorList>
    </citation>
    <scope>NUCLEOTIDE SEQUENCE [LARGE SCALE GENOMIC DNA]</scope>
    <source>
        <strain evidence="15">cv. Old Blush</strain>
    </source>
</reference>
<dbReference type="Gene3D" id="3.80.10.10">
    <property type="entry name" value="Ribonuclease Inhibitor"/>
    <property type="match status" value="1"/>
</dbReference>
<dbReference type="InterPro" id="IPR032675">
    <property type="entry name" value="LRR_dom_sf"/>
</dbReference>
<proteinExistence type="predicted"/>
<feature type="signal peptide" evidence="12">
    <location>
        <begin position="1"/>
        <end position="22"/>
    </location>
</feature>
<comment type="caution">
    <text evidence="14">The sequence shown here is derived from an EMBL/GenBank/DDBJ whole genome shotgun (WGS) entry which is preliminary data.</text>
</comment>
<dbReference type="GO" id="GO:0005524">
    <property type="term" value="F:ATP binding"/>
    <property type="evidence" value="ECO:0007669"/>
    <property type="project" value="UniProtKB-KW"/>
</dbReference>
<evidence type="ECO:0000256" key="10">
    <source>
        <dbReference type="ARBA" id="ARBA00023170"/>
    </source>
</evidence>
<accession>A0A2P6RQH8</accession>
<evidence type="ECO:0000259" key="13">
    <source>
        <dbReference type="Pfam" id="PF08263"/>
    </source>
</evidence>
<evidence type="ECO:0000256" key="9">
    <source>
        <dbReference type="ARBA" id="ARBA00023136"/>
    </source>
</evidence>
<dbReference type="Pfam" id="PF08263">
    <property type="entry name" value="LRRNT_2"/>
    <property type="match status" value="1"/>
</dbReference>
<evidence type="ECO:0000256" key="4">
    <source>
        <dbReference type="ARBA" id="ARBA00022729"/>
    </source>
</evidence>
<dbReference type="Pfam" id="PF00560">
    <property type="entry name" value="LRR_1"/>
    <property type="match status" value="1"/>
</dbReference>
<keyword evidence="3" id="KW-0812">Transmembrane</keyword>
<evidence type="ECO:0000256" key="7">
    <source>
        <dbReference type="ARBA" id="ARBA00022840"/>
    </source>
</evidence>
<dbReference type="GO" id="GO:0004674">
    <property type="term" value="F:protein serine/threonine kinase activity"/>
    <property type="evidence" value="ECO:0007669"/>
    <property type="project" value="UniProtKB-KW"/>
</dbReference>
<keyword evidence="11" id="KW-0325">Glycoprotein</keyword>
<feature type="domain" description="Leucine-rich repeat-containing N-terminal plant-type" evidence="13">
    <location>
        <begin position="31"/>
        <end position="69"/>
    </location>
</feature>
<protein>
    <submittedName>
        <fullName evidence="14">Putative non-specific serine/threonine protein kinase</fullName>
        <ecNumber evidence="14">2.7.11.1</ecNumber>
    </submittedName>
</protein>
<keyword evidence="7" id="KW-0067">ATP-binding</keyword>
<keyword evidence="9" id="KW-0472">Membrane</keyword>
<keyword evidence="14" id="KW-0808">Transferase</keyword>
<dbReference type="EC" id="2.7.11.1" evidence="14"/>
<evidence type="ECO:0000256" key="8">
    <source>
        <dbReference type="ARBA" id="ARBA00022989"/>
    </source>
</evidence>
<dbReference type="PANTHER" id="PTHR48060:SF21">
    <property type="entry name" value="L DOMAIN-LIKE PROTEIN"/>
    <property type="match status" value="1"/>
</dbReference>
<evidence type="ECO:0000313" key="15">
    <source>
        <dbReference type="Proteomes" id="UP000238479"/>
    </source>
</evidence>
<keyword evidence="10" id="KW-0675">Receptor</keyword>
<keyword evidence="5" id="KW-0677">Repeat</keyword>
<dbReference type="SUPFAM" id="SSF52058">
    <property type="entry name" value="L domain-like"/>
    <property type="match status" value="1"/>
</dbReference>
<organism evidence="14 15">
    <name type="scientific">Rosa chinensis</name>
    <name type="common">China rose</name>
    <dbReference type="NCBI Taxonomy" id="74649"/>
    <lineage>
        <taxon>Eukaryota</taxon>
        <taxon>Viridiplantae</taxon>
        <taxon>Streptophyta</taxon>
        <taxon>Embryophyta</taxon>
        <taxon>Tracheophyta</taxon>
        <taxon>Spermatophyta</taxon>
        <taxon>Magnoliopsida</taxon>
        <taxon>eudicotyledons</taxon>
        <taxon>Gunneridae</taxon>
        <taxon>Pentapetalae</taxon>
        <taxon>rosids</taxon>
        <taxon>fabids</taxon>
        <taxon>Rosales</taxon>
        <taxon>Rosaceae</taxon>
        <taxon>Rosoideae</taxon>
        <taxon>Rosoideae incertae sedis</taxon>
        <taxon>Rosa</taxon>
    </lineage>
</organism>
<dbReference type="InterPro" id="IPR001611">
    <property type="entry name" value="Leu-rich_rpt"/>
</dbReference>
<keyword evidence="14" id="KW-0723">Serine/threonine-protein kinase</keyword>
<dbReference type="GO" id="GO:0016020">
    <property type="term" value="C:membrane"/>
    <property type="evidence" value="ECO:0007669"/>
    <property type="project" value="UniProtKB-SubCell"/>
</dbReference>
<keyword evidence="4 12" id="KW-0732">Signal</keyword>
<dbReference type="STRING" id="74649.A0A2P6RQH8"/>
<evidence type="ECO:0000256" key="1">
    <source>
        <dbReference type="ARBA" id="ARBA00004479"/>
    </source>
</evidence>